<name>A0A9N9KEL8_9GLOM</name>
<protein>
    <submittedName>
        <fullName evidence="1">217_t:CDS:1</fullName>
    </submittedName>
</protein>
<gene>
    <name evidence="1" type="ORF">DERYTH_LOCUS27099</name>
</gene>
<dbReference type="AlphaFoldDB" id="A0A9N9KEL8"/>
<dbReference type="Proteomes" id="UP000789405">
    <property type="component" value="Unassembled WGS sequence"/>
</dbReference>
<evidence type="ECO:0000313" key="1">
    <source>
        <dbReference type="EMBL" id="CAG8821282.1"/>
    </source>
</evidence>
<sequence>NLVQPNKISVDIHVFKELIEYKEDAIKLEFEKSQFILKISNLKHIIEDLNNNITAI</sequence>
<feature type="non-terminal residue" evidence="1">
    <location>
        <position position="1"/>
    </location>
</feature>
<feature type="non-terminal residue" evidence="1">
    <location>
        <position position="56"/>
    </location>
</feature>
<organism evidence="1 2">
    <name type="scientific">Dentiscutata erythropus</name>
    <dbReference type="NCBI Taxonomy" id="1348616"/>
    <lineage>
        <taxon>Eukaryota</taxon>
        <taxon>Fungi</taxon>
        <taxon>Fungi incertae sedis</taxon>
        <taxon>Mucoromycota</taxon>
        <taxon>Glomeromycotina</taxon>
        <taxon>Glomeromycetes</taxon>
        <taxon>Diversisporales</taxon>
        <taxon>Gigasporaceae</taxon>
        <taxon>Dentiscutata</taxon>
    </lineage>
</organism>
<proteinExistence type="predicted"/>
<evidence type="ECO:0000313" key="2">
    <source>
        <dbReference type="Proteomes" id="UP000789405"/>
    </source>
</evidence>
<comment type="caution">
    <text evidence="1">The sequence shown here is derived from an EMBL/GenBank/DDBJ whole genome shotgun (WGS) entry which is preliminary data.</text>
</comment>
<accession>A0A9N9KEL8</accession>
<dbReference type="EMBL" id="CAJVPY010060496">
    <property type="protein sequence ID" value="CAG8821282.1"/>
    <property type="molecule type" value="Genomic_DNA"/>
</dbReference>
<reference evidence="1" key="1">
    <citation type="submission" date="2021-06" db="EMBL/GenBank/DDBJ databases">
        <authorList>
            <person name="Kallberg Y."/>
            <person name="Tangrot J."/>
            <person name="Rosling A."/>
        </authorList>
    </citation>
    <scope>NUCLEOTIDE SEQUENCE</scope>
    <source>
        <strain evidence="1">MA453B</strain>
    </source>
</reference>
<keyword evidence="2" id="KW-1185">Reference proteome</keyword>